<dbReference type="RefSeq" id="WP_246326841.1">
    <property type="nucleotide sequence ID" value="NZ_JACDUU010000004.1"/>
</dbReference>
<sequence length="63" mass="7027">MNISATMAKQVSELQHTLHLTLMKREMVTQAAQATVMIEDFAKAQHVLQASHPTLGKQLDVRV</sequence>
<accession>A0A7W0BV10</accession>
<evidence type="ECO:0000313" key="1">
    <source>
        <dbReference type="EMBL" id="MBA2871836.1"/>
    </source>
</evidence>
<evidence type="ECO:0008006" key="3">
    <source>
        <dbReference type="Google" id="ProtNLM"/>
    </source>
</evidence>
<reference evidence="1 2" key="1">
    <citation type="submission" date="2020-07" db="EMBL/GenBank/DDBJ databases">
        <title>Genomic Encyclopedia of Type Strains, Phase IV (KMG-IV): sequencing the most valuable type-strain genomes for metagenomic binning, comparative biology and taxonomic classification.</title>
        <authorList>
            <person name="Goeker M."/>
        </authorList>
    </citation>
    <scope>NUCLEOTIDE SEQUENCE [LARGE SCALE GENOMIC DNA]</scope>
    <source>
        <strain evidence="1 2">DSM 25220</strain>
    </source>
</reference>
<evidence type="ECO:0000313" key="2">
    <source>
        <dbReference type="Proteomes" id="UP000580891"/>
    </source>
</evidence>
<keyword evidence="2" id="KW-1185">Reference proteome</keyword>
<dbReference type="AlphaFoldDB" id="A0A7W0BV10"/>
<dbReference type="Proteomes" id="UP000580891">
    <property type="component" value="Unassembled WGS sequence"/>
</dbReference>
<proteinExistence type="predicted"/>
<name>A0A7W0BV10_9BACL</name>
<comment type="caution">
    <text evidence="1">The sequence shown here is derived from an EMBL/GenBank/DDBJ whole genome shotgun (WGS) entry which is preliminary data.</text>
</comment>
<protein>
    <recommendedName>
        <fullName evidence="3">Motility protein</fullName>
    </recommendedName>
</protein>
<gene>
    <name evidence="1" type="ORF">HNQ85_002111</name>
</gene>
<organism evidence="1 2">
    <name type="scientific">[Anoxybacillus] calidus</name>
    <dbReference type="NCBI Taxonomy" id="575178"/>
    <lineage>
        <taxon>Bacteria</taxon>
        <taxon>Bacillati</taxon>
        <taxon>Bacillota</taxon>
        <taxon>Bacilli</taxon>
        <taxon>Bacillales</taxon>
        <taxon>Anoxybacillaceae</taxon>
        <taxon>Paranoxybacillus</taxon>
    </lineage>
</organism>
<dbReference type="EMBL" id="JACDUU010000004">
    <property type="protein sequence ID" value="MBA2871836.1"/>
    <property type="molecule type" value="Genomic_DNA"/>
</dbReference>